<organism evidence="1 2">
    <name type="scientific">Mesorhizobium muleiense</name>
    <dbReference type="NCBI Taxonomy" id="1004279"/>
    <lineage>
        <taxon>Bacteria</taxon>
        <taxon>Pseudomonadati</taxon>
        <taxon>Pseudomonadota</taxon>
        <taxon>Alphaproteobacteria</taxon>
        <taxon>Hyphomicrobiales</taxon>
        <taxon>Phyllobacteriaceae</taxon>
        <taxon>Mesorhizobium</taxon>
    </lineage>
</organism>
<evidence type="ECO:0000313" key="1">
    <source>
        <dbReference type="EMBL" id="SDI82411.1"/>
    </source>
</evidence>
<name>A0A1G8NQ49_9HYPH</name>
<protein>
    <submittedName>
        <fullName evidence="1">Uncharacterized protein</fullName>
    </submittedName>
</protein>
<sequence length="52" mass="5567">MTPKSESISGKDHAQKSKCYSVLCVSNRTRGAVVKPGVKPGFFATLAEKVRA</sequence>
<reference evidence="2" key="1">
    <citation type="submission" date="2016-10" db="EMBL/GenBank/DDBJ databases">
        <authorList>
            <person name="Varghese N."/>
            <person name="Submissions S."/>
        </authorList>
    </citation>
    <scope>NUCLEOTIDE SEQUENCE [LARGE SCALE GENOMIC DNA]</scope>
    <source>
        <strain evidence="2">CGMCC 1.11022</strain>
    </source>
</reference>
<proteinExistence type="predicted"/>
<dbReference type="Proteomes" id="UP000198894">
    <property type="component" value="Unassembled WGS sequence"/>
</dbReference>
<keyword evidence="2" id="KW-1185">Reference proteome</keyword>
<gene>
    <name evidence="1" type="ORF">SAMN05428953_10325</name>
</gene>
<dbReference type="EMBL" id="FNEE01000003">
    <property type="protein sequence ID" value="SDI82411.1"/>
    <property type="molecule type" value="Genomic_DNA"/>
</dbReference>
<dbReference type="AlphaFoldDB" id="A0A1G8NQ49"/>
<accession>A0A1G8NQ49</accession>
<evidence type="ECO:0000313" key="2">
    <source>
        <dbReference type="Proteomes" id="UP000198894"/>
    </source>
</evidence>